<comment type="caution">
    <text evidence="1">The sequence shown here is derived from an EMBL/GenBank/DDBJ whole genome shotgun (WGS) entry which is preliminary data.</text>
</comment>
<dbReference type="Proteomes" id="UP000244013">
    <property type="component" value="Unassembled WGS sequence"/>
</dbReference>
<protein>
    <submittedName>
        <fullName evidence="1">Uncharacterized protein DUF1826</fullName>
    </submittedName>
</protein>
<organism evidence="1 2">
    <name type="scientific">Sphingomonas faeni</name>
    <dbReference type="NCBI Taxonomy" id="185950"/>
    <lineage>
        <taxon>Bacteria</taxon>
        <taxon>Pseudomonadati</taxon>
        <taxon>Pseudomonadota</taxon>
        <taxon>Alphaproteobacteria</taxon>
        <taxon>Sphingomonadales</taxon>
        <taxon>Sphingomonadaceae</taxon>
        <taxon>Sphingomonas</taxon>
    </lineage>
</organism>
<dbReference type="InterPro" id="IPR014955">
    <property type="entry name" value="DUF1826"/>
</dbReference>
<proteinExistence type="predicted"/>
<sequence length="213" mass="22702">MNGASILAPVRSHVHRAPTVEAFAAILDPDVNLAIWERPSMPSVGSLDGFGTIQMTATVDRAHAALIDAFAQQPPAAWHADIAADIAALAESFAAIMNLSHVVIRLERVVGDACKLWHADYVSVRLICTYRGSGTQWIERSVETADAPAVETSRSLATGTVGLFKGRILAGEQAIIHRSPPIAGTGEERLLLVIDGPPPAETAALWERAMQRG</sequence>
<name>A0A2T5U2J4_9SPHN</name>
<evidence type="ECO:0000313" key="1">
    <source>
        <dbReference type="EMBL" id="PTW45754.1"/>
    </source>
</evidence>
<dbReference type="OrthoDB" id="5342505at2"/>
<dbReference type="RefSeq" id="WP_107954591.1">
    <property type="nucleotide sequence ID" value="NZ_QAYE01000006.1"/>
</dbReference>
<evidence type="ECO:0000313" key="2">
    <source>
        <dbReference type="Proteomes" id="UP000244013"/>
    </source>
</evidence>
<dbReference type="GeneID" id="91006352"/>
<gene>
    <name evidence="1" type="ORF">C8J25_1064</name>
</gene>
<dbReference type="AlphaFoldDB" id="A0A2T5U2J4"/>
<dbReference type="Pfam" id="PF08856">
    <property type="entry name" value="DUF1826"/>
    <property type="match status" value="1"/>
</dbReference>
<reference evidence="1 2" key="1">
    <citation type="submission" date="2018-04" db="EMBL/GenBank/DDBJ databases">
        <title>Genomic Encyclopedia of Type Strains, Phase III (KMG-III): the genomes of soil and plant-associated and newly described type strains.</title>
        <authorList>
            <person name="Whitman W."/>
        </authorList>
    </citation>
    <scope>NUCLEOTIDE SEQUENCE [LARGE SCALE GENOMIC DNA]</scope>
    <source>
        <strain evidence="1 2">MA-olki</strain>
    </source>
</reference>
<accession>A0A2T5U2J4</accession>
<dbReference type="EMBL" id="QAYE01000006">
    <property type="protein sequence ID" value="PTW45754.1"/>
    <property type="molecule type" value="Genomic_DNA"/>
</dbReference>